<reference evidence="1" key="1">
    <citation type="submission" date="2020-05" db="EMBL/GenBank/DDBJ databases">
        <authorList>
            <person name="Chiriac C."/>
            <person name="Salcher M."/>
            <person name="Ghai R."/>
            <person name="Kavagutti S V."/>
        </authorList>
    </citation>
    <scope>NUCLEOTIDE SEQUENCE</scope>
</reference>
<dbReference type="EMBL" id="LR798321">
    <property type="protein sequence ID" value="CAB5223523.1"/>
    <property type="molecule type" value="Genomic_DNA"/>
</dbReference>
<sequence>MAIVGAKIVNPEFIENALIAAFETWAKEDINEAHWDDQFRDMSRWKYDNETRRKNGEVVNSPRDIYDLGNLYRSGIDSFHTEKGSNTVTAYWHWDATNQSGEEYAWRVHEGKASNVEARPFTDDIAFAPTFFMKAPGRAFKLQVKQALAKL</sequence>
<accession>A0A6J7X8B2</accession>
<gene>
    <name evidence="1" type="ORF">UFOVP383_121</name>
</gene>
<proteinExistence type="predicted"/>
<evidence type="ECO:0000313" key="1">
    <source>
        <dbReference type="EMBL" id="CAB5223523.1"/>
    </source>
</evidence>
<protein>
    <submittedName>
        <fullName evidence="1">Uncharacterized protein</fullName>
    </submittedName>
</protein>
<name>A0A6J7X8B2_9CAUD</name>
<organism evidence="1">
    <name type="scientific">uncultured Caudovirales phage</name>
    <dbReference type="NCBI Taxonomy" id="2100421"/>
    <lineage>
        <taxon>Viruses</taxon>
        <taxon>Duplodnaviria</taxon>
        <taxon>Heunggongvirae</taxon>
        <taxon>Uroviricota</taxon>
        <taxon>Caudoviricetes</taxon>
        <taxon>Peduoviridae</taxon>
        <taxon>Maltschvirus</taxon>
        <taxon>Maltschvirus maltsch</taxon>
    </lineage>
</organism>